<dbReference type="InterPro" id="IPR051687">
    <property type="entry name" value="Peroxisomal_Beta-Oxidation"/>
</dbReference>
<dbReference type="PANTHER" id="PTHR45024">
    <property type="entry name" value="DEHYDROGENASES, SHORT CHAIN"/>
    <property type="match status" value="1"/>
</dbReference>
<dbReference type="InterPro" id="IPR002347">
    <property type="entry name" value="SDR_fam"/>
</dbReference>
<gene>
    <name evidence="4" type="ORF">OG563_42440</name>
</gene>
<keyword evidence="5" id="KW-1185">Reference proteome</keyword>
<dbReference type="RefSeq" id="WP_329409151.1">
    <property type="nucleotide sequence ID" value="NZ_CP109441.1"/>
</dbReference>
<accession>A0ABZ1YR75</accession>
<dbReference type="PRINTS" id="PR00080">
    <property type="entry name" value="SDRFAMILY"/>
</dbReference>
<protein>
    <submittedName>
        <fullName evidence="4">SDR family NAD(P)-dependent oxidoreductase</fullName>
    </submittedName>
</protein>
<dbReference type="PRINTS" id="PR00081">
    <property type="entry name" value="GDHRDH"/>
</dbReference>
<keyword evidence="2" id="KW-0560">Oxidoreductase</keyword>
<dbReference type="InterPro" id="IPR036291">
    <property type="entry name" value="NAD(P)-bd_dom_sf"/>
</dbReference>
<evidence type="ECO:0000313" key="4">
    <source>
        <dbReference type="EMBL" id="WUV45683.1"/>
    </source>
</evidence>
<evidence type="ECO:0000313" key="5">
    <source>
        <dbReference type="Proteomes" id="UP001432062"/>
    </source>
</evidence>
<name>A0ABZ1YR75_9NOCA</name>
<reference evidence="4" key="1">
    <citation type="submission" date="2022-10" db="EMBL/GenBank/DDBJ databases">
        <title>The complete genomes of actinobacterial strains from the NBC collection.</title>
        <authorList>
            <person name="Joergensen T.S."/>
            <person name="Alvarez Arevalo M."/>
            <person name="Sterndorff E.B."/>
            <person name="Faurdal D."/>
            <person name="Vuksanovic O."/>
            <person name="Mourched A.-S."/>
            <person name="Charusanti P."/>
            <person name="Shaw S."/>
            <person name="Blin K."/>
            <person name="Weber T."/>
        </authorList>
    </citation>
    <scope>NUCLEOTIDE SEQUENCE</scope>
    <source>
        <strain evidence="4">NBC_01482</strain>
    </source>
</reference>
<dbReference type="Pfam" id="PF00106">
    <property type="entry name" value="adh_short"/>
    <property type="match status" value="1"/>
</dbReference>
<comment type="similarity">
    <text evidence="1 3">Belongs to the short-chain dehydrogenases/reductases (SDR) family.</text>
</comment>
<dbReference type="Proteomes" id="UP001432062">
    <property type="component" value="Chromosome"/>
</dbReference>
<sequence length="272" mass="27911">MTSRLSGRVALVTGAGRGLGAAHARMLAAAGAAVVVNDLSVTAAGDPDPDRDVAARTVAQIRRAGGTAVADWSDIAEFTGAQRAVDCALSAFGRLDIAVNNAGILSNTTLSELTSTELCRHLQVAVLGSAGIAKAALVPMRRQRYGRIVNTVSEAALRTGHHAGPAYAAAKSALWGLTMALADETAGSGVTVNALSPGALTRMSREHLARAGQPIDLAPEHVSRVLLALVDESAADISGRVIHAAGTAVREYRLQRTADTPLVARLVAAGFE</sequence>
<evidence type="ECO:0000256" key="1">
    <source>
        <dbReference type="ARBA" id="ARBA00006484"/>
    </source>
</evidence>
<dbReference type="PANTHER" id="PTHR45024:SF2">
    <property type="entry name" value="SCP2 DOMAIN-CONTAINING PROTEIN"/>
    <property type="match status" value="1"/>
</dbReference>
<evidence type="ECO:0000256" key="3">
    <source>
        <dbReference type="RuleBase" id="RU000363"/>
    </source>
</evidence>
<dbReference type="SUPFAM" id="SSF51735">
    <property type="entry name" value="NAD(P)-binding Rossmann-fold domains"/>
    <property type="match status" value="1"/>
</dbReference>
<evidence type="ECO:0000256" key="2">
    <source>
        <dbReference type="ARBA" id="ARBA00023002"/>
    </source>
</evidence>
<dbReference type="EMBL" id="CP109441">
    <property type="protein sequence ID" value="WUV45683.1"/>
    <property type="molecule type" value="Genomic_DNA"/>
</dbReference>
<dbReference type="Gene3D" id="3.40.50.720">
    <property type="entry name" value="NAD(P)-binding Rossmann-like Domain"/>
    <property type="match status" value="1"/>
</dbReference>
<proteinExistence type="inferred from homology"/>
<organism evidence="4 5">
    <name type="scientific">Nocardia vinacea</name>
    <dbReference type="NCBI Taxonomy" id="96468"/>
    <lineage>
        <taxon>Bacteria</taxon>
        <taxon>Bacillati</taxon>
        <taxon>Actinomycetota</taxon>
        <taxon>Actinomycetes</taxon>
        <taxon>Mycobacteriales</taxon>
        <taxon>Nocardiaceae</taxon>
        <taxon>Nocardia</taxon>
    </lineage>
</organism>